<organism evidence="2 3">
    <name type="scientific">Bittarella massiliensis</name>
    <name type="common">ex Durand et al. 2017</name>
    <dbReference type="NCBI Taxonomy" id="1720313"/>
    <lineage>
        <taxon>Bacteria</taxon>
        <taxon>Bacillati</taxon>
        <taxon>Bacillota</taxon>
        <taxon>Clostridia</taxon>
        <taxon>Eubacteriales</taxon>
        <taxon>Oscillospiraceae</taxon>
        <taxon>Bittarella (ex Durand et al. 2017)</taxon>
    </lineage>
</organism>
<keyword evidence="3" id="KW-1185">Reference proteome</keyword>
<comment type="caution">
    <text evidence="2">The sequence shown here is derived from an EMBL/GenBank/DDBJ whole genome shotgun (WGS) entry which is preliminary data.</text>
</comment>
<evidence type="ECO:0000313" key="3">
    <source>
        <dbReference type="Proteomes" id="UP000474718"/>
    </source>
</evidence>
<dbReference type="EMBL" id="WWVX01000002">
    <property type="protein sequence ID" value="MZL68901.1"/>
    <property type="molecule type" value="Genomic_DNA"/>
</dbReference>
<gene>
    <name evidence="2" type="ORF">GT747_03815</name>
</gene>
<dbReference type="RefSeq" id="WP_161213316.1">
    <property type="nucleotide sequence ID" value="NZ_WWVX01000002.1"/>
</dbReference>
<feature type="transmembrane region" description="Helical" evidence="1">
    <location>
        <begin position="61"/>
        <end position="82"/>
    </location>
</feature>
<proteinExistence type="predicted"/>
<accession>A0ABW9WUU2</accession>
<sequence length="124" mass="13762">MREVLSFLFDIFTDPLGLPIAGYWEWIILAIITFAAYAIAFRTVGDLYDGGMISGSAAGSVLHWIIRLIVFVVIWAITYFVIWLAKLIFAHWLLIVSILGGILVAAAIVCLIVRYTRKGGENNA</sequence>
<name>A0ABW9WUU2_9FIRM</name>
<evidence type="ECO:0000313" key="2">
    <source>
        <dbReference type="EMBL" id="MZL68901.1"/>
    </source>
</evidence>
<keyword evidence="1" id="KW-1133">Transmembrane helix</keyword>
<keyword evidence="1" id="KW-0812">Transmembrane</keyword>
<evidence type="ECO:0000256" key="1">
    <source>
        <dbReference type="SAM" id="Phobius"/>
    </source>
</evidence>
<feature type="transmembrane region" description="Helical" evidence="1">
    <location>
        <begin position="20"/>
        <end position="40"/>
    </location>
</feature>
<keyword evidence="1" id="KW-0472">Membrane</keyword>
<reference evidence="2 3" key="1">
    <citation type="journal article" date="2019" name="Nat. Med.">
        <title>A library of human gut bacterial isolates paired with longitudinal multiomics data enables mechanistic microbiome research.</title>
        <authorList>
            <person name="Poyet M."/>
            <person name="Groussin M."/>
            <person name="Gibbons S.M."/>
            <person name="Avila-Pacheco J."/>
            <person name="Jiang X."/>
            <person name="Kearney S.M."/>
            <person name="Perrotta A.R."/>
            <person name="Berdy B."/>
            <person name="Zhao S."/>
            <person name="Lieberman T.D."/>
            <person name="Swanson P.K."/>
            <person name="Smith M."/>
            <person name="Roesemann S."/>
            <person name="Alexander J.E."/>
            <person name="Rich S.A."/>
            <person name="Livny J."/>
            <person name="Vlamakis H."/>
            <person name="Clish C."/>
            <person name="Bullock K."/>
            <person name="Deik A."/>
            <person name="Scott J."/>
            <person name="Pierce K.A."/>
            <person name="Xavier R.J."/>
            <person name="Alm E.J."/>
        </authorList>
    </citation>
    <scope>NUCLEOTIDE SEQUENCE [LARGE SCALE GENOMIC DNA]</scope>
    <source>
        <strain evidence="2 3">BIOML-A2</strain>
    </source>
</reference>
<dbReference type="Proteomes" id="UP000474718">
    <property type="component" value="Unassembled WGS sequence"/>
</dbReference>
<feature type="transmembrane region" description="Helical" evidence="1">
    <location>
        <begin position="88"/>
        <end position="113"/>
    </location>
</feature>
<protein>
    <submittedName>
        <fullName evidence="2">Uncharacterized protein</fullName>
    </submittedName>
</protein>